<comment type="caution">
    <text evidence="14">The sequence shown here is derived from an EMBL/GenBank/DDBJ whole genome shotgun (WGS) entry which is preliminary data.</text>
</comment>
<name>A0A077N5T1_XENBV</name>
<dbReference type="PANTHER" id="PTHR30469:SF12">
    <property type="entry name" value="MULTIDRUG RESISTANCE PROTEIN MDTA"/>
    <property type="match status" value="1"/>
</dbReference>
<dbReference type="PANTHER" id="PTHR30469">
    <property type="entry name" value="MULTIDRUG RESISTANCE PROTEIN MDTA"/>
    <property type="match status" value="1"/>
</dbReference>
<evidence type="ECO:0000259" key="12">
    <source>
        <dbReference type="Pfam" id="PF25944"/>
    </source>
</evidence>
<keyword evidence="6 7" id="KW-0472">Membrane</keyword>
<dbReference type="Pfam" id="PF25967">
    <property type="entry name" value="RND-MFP_C"/>
    <property type="match status" value="1"/>
</dbReference>
<feature type="transmembrane region" description="Helical" evidence="9">
    <location>
        <begin position="12"/>
        <end position="29"/>
    </location>
</feature>
<dbReference type="Gene3D" id="2.40.30.170">
    <property type="match status" value="1"/>
</dbReference>
<feature type="domain" description="Multidrug resistance protein MdtA-like C-terminal permuted SH3" evidence="13">
    <location>
        <begin position="315"/>
        <end position="375"/>
    </location>
</feature>
<keyword evidence="5" id="KW-0732">Signal</keyword>
<evidence type="ECO:0000256" key="8">
    <source>
        <dbReference type="SAM" id="MobiDB-lite"/>
    </source>
</evidence>
<evidence type="ECO:0000259" key="13">
    <source>
        <dbReference type="Pfam" id="PF25967"/>
    </source>
</evidence>
<dbReference type="InterPro" id="IPR022824">
    <property type="entry name" value="Multidrug-R_MdtA"/>
</dbReference>
<dbReference type="AlphaFoldDB" id="A0A077N5T1"/>
<dbReference type="NCBIfam" id="NF008589">
    <property type="entry name" value="PRK11556.1"/>
    <property type="match status" value="1"/>
</dbReference>
<keyword evidence="3 7" id="KW-1003">Cell membrane</keyword>
<gene>
    <name evidence="7 14" type="primary">mdtA</name>
    <name evidence="14" type="ORF">XBP1_270071</name>
</gene>
<dbReference type="Pfam" id="PF25876">
    <property type="entry name" value="HH_MFP_RND"/>
    <property type="match status" value="1"/>
</dbReference>
<evidence type="ECO:0000256" key="9">
    <source>
        <dbReference type="SAM" id="Phobius"/>
    </source>
</evidence>
<evidence type="ECO:0000259" key="10">
    <source>
        <dbReference type="Pfam" id="PF25876"/>
    </source>
</evidence>
<feature type="domain" description="Multidrug resistance protein MdtA-like beta-barrel" evidence="12">
    <location>
        <begin position="228"/>
        <end position="311"/>
    </location>
</feature>
<dbReference type="InterPro" id="IPR058626">
    <property type="entry name" value="MdtA-like_b-barrel"/>
</dbReference>
<organism evidence="14">
    <name type="scientific">Xenorhabdus bovienii str. puntauvense</name>
    <dbReference type="NCBI Taxonomy" id="1398201"/>
    <lineage>
        <taxon>Bacteria</taxon>
        <taxon>Pseudomonadati</taxon>
        <taxon>Pseudomonadota</taxon>
        <taxon>Gammaproteobacteria</taxon>
        <taxon>Enterobacterales</taxon>
        <taxon>Morganellaceae</taxon>
        <taxon>Xenorhabdus</taxon>
    </lineage>
</organism>
<dbReference type="FunFam" id="2.40.420.20:FF:000001">
    <property type="entry name" value="Efflux RND transporter periplasmic adaptor subunit"/>
    <property type="match status" value="1"/>
</dbReference>
<feature type="compositionally biased region" description="Polar residues" evidence="8">
    <location>
        <begin position="403"/>
        <end position="413"/>
    </location>
</feature>
<evidence type="ECO:0000256" key="4">
    <source>
        <dbReference type="ARBA" id="ARBA00022519"/>
    </source>
</evidence>
<dbReference type="Gene3D" id="2.40.420.20">
    <property type="match status" value="1"/>
</dbReference>
<proteinExistence type="inferred from homology"/>
<dbReference type="GO" id="GO:0005886">
    <property type="term" value="C:plasma membrane"/>
    <property type="evidence" value="ECO:0007669"/>
    <property type="project" value="UniProtKB-SubCell"/>
</dbReference>
<dbReference type="SUPFAM" id="SSF111369">
    <property type="entry name" value="HlyD-like secretion proteins"/>
    <property type="match status" value="1"/>
</dbReference>
<evidence type="ECO:0000256" key="5">
    <source>
        <dbReference type="ARBA" id="ARBA00022729"/>
    </source>
</evidence>
<keyword evidence="9" id="KW-0812">Transmembrane</keyword>
<dbReference type="EMBL" id="CBSW010000190">
    <property type="protein sequence ID" value="CDG97531.1"/>
    <property type="molecule type" value="Genomic_DNA"/>
</dbReference>
<dbReference type="InterPro" id="IPR058627">
    <property type="entry name" value="MdtA-like_C"/>
</dbReference>
<evidence type="ECO:0000256" key="7">
    <source>
        <dbReference type="HAMAP-Rule" id="MF_01422"/>
    </source>
</evidence>
<dbReference type="RefSeq" id="WP_038212767.1">
    <property type="nucleotide sequence ID" value="NZ_CAWLWN010000026.1"/>
</dbReference>
<keyword evidence="2 7" id="KW-0813">Transport</keyword>
<dbReference type="Pfam" id="PF25917">
    <property type="entry name" value="BSH_RND"/>
    <property type="match status" value="1"/>
</dbReference>
<dbReference type="InterPro" id="IPR058625">
    <property type="entry name" value="MdtA-like_BSH"/>
</dbReference>
<dbReference type="GO" id="GO:0015562">
    <property type="term" value="F:efflux transmembrane transporter activity"/>
    <property type="evidence" value="ECO:0007669"/>
    <property type="project" value="TreeGrafter"/>
</dbReference>
<dbReference type="NCBIfam" id="TIGR01730">
    <property type="entry name" value="RND_mfp"/>
    <property type="match status" value="1"/>
</dbReference>
<feature type="region of interest" description="Disordered" evidence="8">
    <location>
        <begin position="387"/>
        <end position="413"/>
    </location>
</feature>
<keyword evidence="9" id="KW-1133">Transmembrane helix</keyword>
<evidence type="ECO:0000313" key="14">
    <source>
        <dbReference type="EMBL" id="CDG97531.1"/>
    </source>
</evidence>
<comment type="subunit">
    <text evidence="7">Part of a tripartite efflux system composed of MdtA, MdtB and MdtC.</text>
</comment>
<accession>A0A077N5T1</accession>
<protein>
    <recommendedName>
        <fullName evidence="7">Multidrug resistance protein MdtA</fullName>
    </recommendedName>
    <alternativeName>
        <fullName evidence="7">Multidrug transporter MdtA</fullName>
    </alternativeName>
</protein>
<dbReference type="HAMAP" id="MF_01422">
    <property type="entry name" value="MdtA"/>
    <property type="match status" value="1"/>
</dbReference>
<evidence type="ECO:0000256" key="2">
    <source>
        <dbReference type="ARBA" id="ARBA00022448"/>
    </source>
</evidence>
<dbReference type="InterPro" id="IPR006143">
    <property type="entry name" value="RND_pump_MFP"/>
</dbReference>
<feature type="domain" description="Multidrug resistance protein MdtA-like alpha-helical hairpin" evidence="10">
    <location>
        <begin position="121"/>
        <end position="191"/>
    </location>
</feature>
<comment type="similarity">
    <text evidence="1 7">Belongs to the membrane fusion protein (MFP) (TC 8.A.1) family.</text>
</comment>
<evidence type="ECO:0000256" key="1">
    <source>
        <dbReference type="ARBA" id="ARBA00009477"/>
    </source>
</evidence>
<dbReference type="Pfam" id="PF25944">
    <property type="entry name" value="Beta-barrel_RND"/>
    <property type="match status" value="1"/>
</dbReference>
<evidence type="ECO:0000256" key="3">
    <source>
        <dbReference type="ARBA" id="ARBA00022475"/>
    </source>
</evidence>
<dbReference type="Gene3D" id="2.40.50.100">
    <property type="match status" value="1"/>
</dbReference>
<dbReference type="Proteomes" id="UP000028511">
    <property type="component" value="Unassembled WGS sequence"/>
</dbReference>
<evidence type="ECO:0000259" key="11">
    <source>
        <dbReference type="Pfam" id="PF25917"/>
    </source>
</evidence>
<evidence type="ECO:0000256" key="6">
    <source>
        <dbReference type="ARBA" id="ARBA00023136"/>
    </source>
</evidence>
<dbReference type="InterPro" id="IPR058624">
    <property type="entry name" value="MdtA-like_HH"/>
</dbReference>
<keyword evidence="4 7" id="KW-0997">Cell inner membrane</keyword>
<dbReference type="HOGENOM" id="CLU_018816_2_0_6"/>
<feature type="domain" description="Multidrug resistance protein MdtA-like barrel-sandwich hybrid" evidence="11">
    <location>
        <begin position="81"/>
        <end position="224"/>
    </location>
</feature>
<sequence length="413" mass="45325">MKNKRRTYFFRFAVLAVVIAAAYFAWNYFKTPTISEEKSAQASKSPRNLRHSPQPPVQVATAKIQTVPHYLGGLGTVQAANTVTVTSLVAGQLTTLHFDEGQFVKQGDLLAEIDPRSFQIQLAKTQGQYARDQATLANARQDLARYQQLAKNNSISQQDLDKQISAVRQYEALLKADQSGIDDAQLQLTYSRITAPISGRVGLKKIDVGNYISAGGGTPLVIITQIDPIDVLFALPENDISAVLKAQKNNKDVVVTAWDRNNQQQLAQGKLLSIDNLIDVTTGTIKMKARFDNQNNVLFPNQFVNIQIKVNTLENAIVIPNAALQMSNEGHYVWKVDKENKVNKHKVTIGLQNAQLVVISKGLATGDRVVTDGTDQLTEGTGINIVKPLKSESANTHDHTGKSKPSNSKVENT</sequence>
<dbReference type="Gene3D" id="1.10.287.470">
    <property type="entry name" value="Helix hairpin bin"/>
    <property type="match status" value="1"/>
</dbReference>
<reference evidence="14" key="1">
    <citation type="submission" date="2013-07" db="EMBL/GenBank/DDBJ databases">
        <title>Sub-species coevolution in mutualistic symbiosis.</title>
        <authorList>
            <person name="Murfin K."/>
            <person name="Klassen J."/>
            <person name="Lee M."/>
            <person name="Forst S."/>
            <person name="Stock P."/>
            <person name="Goodrich-Blair H."/>
        </authorList>
    </citation>
    <scope>NUCLEOTIDE SEQUENCE [LARGE SCALE GENOMIC DNA]</scope>
    <source>
        <strain evidence="14">Puntauvense</strain>
    </source>
</reference>
<dbReference type="GO" id="GO:1990281">
    <property type="term" value="C:efflux pump complex"/>
    <property type="evidence" value="ECO:0007669"/>
    <property type="project" value="TreeGrafter"/>
</dbReference>
<comment type="subcellular location">
    <subcellularLocation>
        <location evidence="7">Cell inner membrane</location>
        <topology evidence="7">Peripheral membrane protein</topology>
    </subcellularLocation>
</comment>